<keyword evidence="3" id="KW-0378">Hydrolase</keyword>
<dbReference type="EMBL" id="JAVRHX010000001">
    <property type="protein sequence ID" value="MDT0594552.1"/>
    <property type="molecule type" value="Genomic_DNA"/>
</dbReference>
<feature type="domain" description="Prohead serine protease" evidence="4">
    <location>
        <begin position="16"/>
        <end position="161"/>
    </location>
</feature>
<dbReference type="NCBIfam" id="TIGR01543">
    <property type="entry name" value="proheadase_HK97"/>
    <property type="match status" value="1"/>
</dbReference>
<dbReference type="GO" id="GO:0006508">
    <property type="term" value="P:proteolysis"/>
    <property type="evidence" value="ECO:0007669"/>
    <property type="project" value="UniProtKB-KW"/>
</dbReference>
<dbReference type="GO" id="GO:0008233">
    <property type="term" value="F:peptidase activity"/>
    <property type="evidence" value="ECO:0007669"/>
    <property type="project" value="UniProtKB-KW"/>
</dbReference>
<keyword evidence="2 5" id="KW-0645">Protease</keyword>
<accession>A0ABU2ZPK4</accession>
<keyword evidence="6" id="KW-1185">Reference proteome</keyword>
<dbReference type="Pfam" id="PF04586">
    <property type="entry name" value="Peptidase_S78"/>
    <property type="match status" value="1"/>
</dbReference>
<evidence type="ECO:0000256" key="2">
    <source>
        <dbReference type="ARBA" id="ARBA00022670"/>
    </source>
</evidence>
<reference evidence="5 6" key="1">
    <citation type="submission" date="2023-09" db="EMBL/GenBank/DDBJ databases">
        <authorList>
            <person name="Rey-Velasco X."/>
        </authorList>
    </citation>
    <scope>NUCLEOTIDE SEQUENCE [LARGE SCALE GENOMIC DNA]</scope>
    <source>
        <strain evidence="5 6">P117</strain>
    </source>
</reference>
<keyword evidence="1" id="KW-1188">Viral release from host cell</keyword>
<proteinExistence type="predicted"/>
<comment type="caution">
    <text evidence="5">The sequence shown here is derived from an EMBL/GenBank/DDBJ whole genome shotgun (WGS) entry which is preliminary data.</text>
</comment>
<dbReference type="InterPro" id="IPR054613">
    <property type="entry name" value="Peptidase_S78_dom"/>
</dbReference>
<dbReference type="InterPro" id="IPR006433">
    <property type="entry name" value="Prohead_protease"/>
</dbReference>
<evidence type="ECO:0000313" key="5">
    <source>
        <dbReference type="EMBL" id="MDT0594552.1"/>
    </source>
</evidence>
<evidence type="ECO:0000259" key="4">
    <source>
        <dbReference type="Pfam" id="PF04586"/>
    </source>
</evidence>
<evidence type="ECO:0000256" key="1">
    <source>
        <dbReference type="ARBA" id="ARBA00022612"/>
    </source>
</evidence>
<evidence type="ECO:0000256" key="3">
    <source>
        <dbReference type="ARBA" id="ARBA00022801"/>
    </source>
</evidence>
<name>A0ABU2ZPK4_9ALTE</name>
<dbReference type="RefSeq" id="WP_311368019.1">
    <property type="nucleotide sequence ID" value="NZ_JAVRHX010000001.1"/>
</dbReference>
<protein>
    <submittedName>
        <fullName evidence="5">HK97 family phage prohead protease</fullName>
    </submittedName>
</protein>
<dbReference type="Proteomes" id="UP001253545">
    <property type="component" value="Unassembled WGS sequence"/>
</dbReference>
<gene>
    <name evidence="5" type="ORF">RM552_06825</name>
</gene>
<organism evidence="5 6">
    <name type="scientific">Glaciecola petra</name>
    <dbReference type="NCBI Taxonomy" id="3075602"/>
    <lineage>
        <taxon>Bacteria</taxon>
        <taxon>Pseudomonadati</taxon>
        <taxon>Pseudomonadota</taxon>
        <taxon>Gammaproteobacteria</taxon>
        <taxon>Alteromonadales</taxon>
        <taxon>Alteromonadaceae</taxon>
        <taxon>Glaciecola</taxon>
    </lineage>
</organism>
<evidence type="ECO:0000313" key="6">
    <source>
        <dbReference type="Proteomes" id="UP001253545"/>
    </source>
</evidence>
<sequence length="178" mass="19741">MNFELRASHDFKVSGKKIVGRPVVYGSRSEDLGGFTEIIQHGAFGDSINGDIRALVEHDYKMLLGRTISNTMSIRSDDQGLLVEISPPDTRTADELMVSIERGDIRGMSFGFSVPTGGDNWDYDQAPPLRTVTRAVLHEITITSMPAYKATNVAVAQRSMQVGQVVHHQQRLDLLERI</sequence>